<dbReference type="KEGG" id="tva:4749552"/>
<dbReference type="GO" id="GO:0005886">
    <property type="term" value="C:plasma membrane"/>
    <property type="evidence" value="ECO:0007669"/>
    <property type="project" value="UniProtKB-SubCell"/>
</dbReference>
<feature type="transmembrane region" description="Helical" evidence="8">
    <location>
        <begin position="266"/>
        <end position="287"/>
    </location>
</feature>
<feature type="transmembrane region" description="Helical" evidence="8">
    <location>
        <begin position="208"/>
        <end position="227"/>
    </location>
</feature>
<dbReference type="PANTHER" id="PTHR43549:SF2">
    <property type="entry name" value="MULTIDRUG RESISTANCE PROTEIN NORM-RELATED"/>
    <property type="match status" value="1"/>
</dbReference>
<dbReference type="CDD" id="cd12082">
    <property type="entry name" value="MATE_like"/>
    <property type="match status" value="1"/>
</dbReference>
<dbReference type="InterPro" id="IPR002528">
    <property type="entry name" value="MATE_fam"/>
</dbReference>
<evidence type="ECO:0008006" key="11">
    <source>
        <dbReference type="Google" id="ProtNLM"/>
    </source>
</evidence>
<evidence type="ECO:0000313" key="9">
    <source>
        <dbReference type="EMBL" id="EAX91848.1"/>
    </source>
</evidence>
<reference evidence="9" key="1">
    <citation type="submission" date="2006-10" db="EMBL/GenBank/DDBJ databases">
        <authorList>
            <person name="Amadeo P."/>
            <person name="Zhao Q."/>
            <person name="Wortman J."/>
            <person name="Fraser-Liggett C."/>
            <person name="Carlton J."/>
        </authorList>
    </citation>
    <scope>NUCLEOTIDE SEQUENCE</scope>
    <source>
        <strain evidence="9">G3</strain>
    </source>
</reference>
<organism evidence="9 10">
    <name type="scientific">Trichomonas vaginalis (strain ATCC PRA-98 / G3)</name>
    <dbReference type="NCBI Taxonomy" id="412133"/>
    <lineage>
        <taxon>Eukaryota</taxon>
        <taxon>Metamonada</taxon>
        <taxon>Parabasalia</taxon>
        <taxon>Trichomonadida</taxon>
        <taxon>Trichomonadidae</taxon>
        <taxon>Trichomonas</taxon>
    </lineage>
</organism>
<dbReference type="Proteomes" id="UP000001542">
    <property type="component" value="Unassembled WGS sequence"/>
</dbReference>
<dbReference type="InterPro" id="IPR052031">
    <property type="entry name" value="Membrane_Transporter-Flippase"/>
</dbReference>
<evidence type="ECO:0000256" key="2">
    <source>
        <dbReference type="ARBA" id="ARBA00010199"/>
    </source>
</evidence>
<evidence type="ECO:0000256" key="3">
    <source>
        <dbReference type="ARBA" id="ARBA00022448"/>
    </source>
</evidence>
<feature type="transmembrane region" description="Helical" evidence="8">
    <location>
        <begin position="41"/>
        <end position="62"/>
    </location>
</feature>
<evidence type="ECO:0000313" key="10">
    <source>
        <dbReference type="Proteomes" id="UP000001542"/>
    </source>
</evidence>
<gene>
    <name evidence="9" type="ORF">TVAG_262910</name>
</gene>
<dbReference type="AlphaFoldDB" id="A2FTC8"/>
<sequence>MGYAILPTLIQVVAIVLTIGIDFLFIYGFHVTIGWMSLASVLGPTLVCLFMFMLFVFNRFSVKPVWKSFFQKPSSDFWEALKLAIPMIIMITLTLSCPIVVSGFFVQAAKNINKEKIITTVYSTANKAYNMLVACTTGAMTGFVPAATWAYTKRDYSRVTKLAFNTLILPGILIASVWPLMIFKPKTILKIWIDDQEMLSWAPKLAPIVFYTIVFDPSSYILSMLLLLTKHEILCSLGMILRNVVLLLSGVILYETNKFRPWNILYSSTCQDLAYLLTNLLCVLFTIRRQRRELDDYQQISSNLLSEEN</sequence>
<dbReference type="Pfam" id="PF01554">
    <property type="entry name" value="MatE"/>
    <property type="match status" value="1"/>
</dbReference>
<proteinExistence type="inferred from homology"/>
<dbReference type="SMR" id="A2FTC8"/>
<dbReference type="VEuPathDB" id="TrichDB:TVAG_262910"/>
<feature type="transmembrane region" description="Helical" evidence="8">
    <location>
        <begin position="12"/>
        <end position="35"/>
    </location>
</feature>
<dbReference type="GO" id="GO:0042910">
    <property type="term" value="F:xenobiotic transmembrane transporter activity"/>
    <property type="evidence" value="ECO:0007669"/>
    <property type="project" value="InterPro"/>
</dbReference>
<keyword evidence="4" id="KW-1003">Cell membrane</keyword>
<dbReference type="PANTHER" id="PTHR43549">
    <property type="entry name" value="MULTIDRUG RESISTANCE PROTEIN YPNP-RELATED"/>
    <property type="match status" value="1"/>
</dbReference>
<feature type="transmembrane region" description="Helical" evidence="8">
    <location>
        <begin position="162"/>
        <end position="182"/>
    </location>
</feature>
<evidence type="ECO:0000256" key="1">
    <source>
        <dbReference type="ARBA" id="ARBA00004651"/>
    </source>
</evidence>
<keyword evidence="7 8" id="KW-0472">Membrane</keyword>
<evidence type="ECO:0000256" key="4">
    <source>
        <dbReference type="ARBA" id="ARBA00022475"/>
    </source>
</evidence>
<dbReference type="EMBL" id="DS114007">
    <property type="protein sequence ID" value="EAX91848.1"/>
    <property type="molecule type" value="Genomic_DNA"/>
</dbReference>
<feature type="transmembrane region" description="Helical" evidence="8">
    <location>
        <begin position="83"/>
        <end position="108"/>
    </location>
</feature>
<keyword evidence="3" id="KW-0813">Transport</keyword>
<evidence type="ECO:0000256" key="8">
    <source>
        <dbReference type="SAM" id="Phobius"/>
    </source>
</evidence>
<dbReference type="RefSeq" id="XP_001304778.1">
    <property type="nucleotide sequence ID" value="XM_001304777.1"/>
</dbReference>
<evidence type="ECO:0000256" key="5">
    <source>
        <dbReference type="ARBA" id="ARBA00022692"/>
    </source>
</evidence>
<evidence type="ECO:0000256" key="6">
    <source>
        <dbReference type="ARBA" id="ARBA00022989"/>
    </source>
</evidence>
<dbReference type="InParanoid" id="A2FTC8"/>
<dbReference type="GO" id="GO:0015297">
    <property type="term" value="F:antiporter activity"/>
    <property type="evidence" value="ECO:0007669"/>
    <property type="project" value="InterPro"/>
</dbReference>
<keyword evidence="10" id="KW-1185">Reference proteome</keyword>
<accession>A2FTC8</accession>
<dbReference type="VEuPathDB" id="TrichDB:TVAGG3_0752020"/>
<evidence type="ECO:0000256" key="7">
    <source>
        <dbReference type="ARBA" id="ARBA00023136"/>
    </source>
</evidence>
<keyword evidence="6 8" id="KW-1133">Transmembrane helix</keyword>
<feature type="transmembrane region" description="Helical" evidence="8">
    <location>
        <begin position="234"/>
        <end position="254"/>
    </location>
</feature>
<comment type="subcellular location">
    <subcellularLocation>
        <location evidence="1">Cell membrane</location>
        <topology evidence="1">Multi-pass membrane protein</topology>
    </subcellularLocation>
</comment>
<keyword evidence="5 8" id="KW-0812">Transmembrane</keyword>
<comment type="similarity">
    <text evidence="2">Belongs to the multi antimicrobial extrusion (MATE) (TC 2.A.66.1) family.</text>
</comment>
<protein>
    <recommendedName>
        <fullName evidence="11">MatE family protein</fullName>
    </recommendedName>
</protein>
<reference evidence="9" key="2">
    <citation type="journal article" date="2007" name="Science">
        <title>Draft genome sequence of the sexually transmitted pathogen Trichomonas vaginalis.</title>
        <authorList>
            <person name="Carlton J.M."/>
            <person name="Hirt R.P."/>
            <person name="Silva J.C."/>
            <person name="Delcher A.L."/>
            <person name="Schatz M."/>
            <person name="Zhao Q."/>
            <person name="Wortman J.R."/>
            <person name="Bidwell S.L."/>
            <person name="Alsmark U.C.M."/>
            <person name="Besteiro S."/>
            <person name="Sicheritz-Ponten T."/>
            <person name="Noel C.J."/>
            <person name="Dacks J.B."/>
            <person name="Foster P.G."/>
            <person name="Simillion C."/>
            <person name="Van de Peer Y."/>
            <person name="Miranda-Saavedra D."/>
            <person name="Barton G.J."/>
            <person name="Westrop G.D."/>
            <person name="Mueller S."/>
            <person name="Dessi D."/>
            <person name="Fiori P.L."/>
            <person name="Ren Q."/>
            <person name="Paulsen I."/>
            <person name="Zhang H."/>
            <person name="Bastida-Corcuera F.D."/>
            <person name="Simoes-Barbosa A."/>
            <person name="Brown M.T."/>
            <person name="Hayes R.D."/>
            <person name="Mukherjee M."/>
            <person name="Okumura C.Y."/>
            <person name="Schneider R."/>
            <person name="Smith A.J."/>
            <person name="Vanacova S."/>
            <person name="Villalvazo M."/>
            <person name="Haas B.J."/>
            <person name="Pertea M."/>
            <person name="Feldblyum T.V."/>
            <person name="Utterback T.R."/>
            <person name="Shu C.L."/>
            <person name="Osoegawa K."/>
            <person name="de Jong P.J."/>
            <person name="Hrdy I."/>
            <person name="Horvathova L."/>
            <person name="Zubacova Z."/>
            <person name="Dolezal P."/>
            <person name="Malik S.B."/>
            <person name="Logsdon J.M. Jr."/>
            <person name="Henze K."/>
            <person name="Gupta A."/>
            <person name="Wang C.C."/>
            <person name="Dunne R.L."/>
            <person name="Upcroft J.A."/>
            <person name="Upcroft P."/>
            <person name="White O."/>
            <person name="Salzberg S.L."/>
            <person name="Tang P."/>
            <person name="Chiu C.-H."/>
            <person name="Lee Y.-S."/>
            <person name="Embley T.M."/>
            <person name="Coombs G.H."/>
            <person name="Mottram J.C."/>
            <person name="Tachezy J."/>
            <person name="Fraser-Liggett C.M."/>
            <person name="Johnson P.J."/>
        </authorList>
    </citation>
    <scope>NUCLEOTIDE SEQUENCE [LARGE SCALE GENOMIC DNA]</scope>
    <source>
        <strain evidence="9">G3</strain>
    </source>
</reference>
<name>A2FTC8_TRIV3</name>